<evidence type="ECO:0000256" key="2">
    <source>
        <dbReference type="ARBA" id="ARBA00023242"/>
    </source>
</evidence>
<feature type="domain" description="Rad21/Rec8-like protein N-terminal" evidence="4">
    <location>
        <begin position="1"/>
        <end position="109"/>
    </location>
</feature>
<dbReference type="Pfam" id="PF04825">
    <property type="entry name" value="Rad21_Rec8_N"/>
    <property type="match status" value="1"/>
</dbReference>
<dbReference type="AlphaFoldDB" id="A0A4Y2ECJ5"/>
<dbReference type="GO" id="GO:0030893">
    <property type="term" value="C:meiotic cohesin complex"/>
    <property type="evidence" value="ECO:0007669"/>
    <property type="project" value="TreeGrafter"/>
</dbReference>
<dbReference type="GO" id="GO:0003682">
    <property type="term" value="F:chromatin binding"/>
    <property type="evidence" value="ECO:0007669"/>
    <property type="project" value="TreeGrafter"/>
</dbReference>
<evidence type="ECO:0000256" key="3">
    <source>
        <dbReference type="SAM" id="MobiDB-lite"/>
    </source>
</evidence>
<comment type="caution">
    <text evidence="5">The sequence shown here is derived from an EMBL/GenBank/DDBJ whole genome shotgun (WGS) entry which is preliminary data.</text>
</comment>
<organism evidence="5 6">
    <name type="scientific">Araneus ventricosus</name>
    <name type="common">Orbweaver spider</name>
    <name type="synonym">Epeira ventricosa</name>
    <dbReference type="NCBI Taxonomy" id="182803"/>
    <lineage>
        <taxon>Eukaryota</taxon>
        <taxon>Metazoa</taxon>
        <taxon>Ecdysozoa</taxon>
        <taxon>Arthropoda</taxon>
        <taxon>Chelicerata</taxon>
        <taxon>Arachnida</taxon>
        <taxon>Araneae</taxon>
        <taxon>Araneomorphae</taxon>
        <taxon>Entelegynae</taxon>
        <taxon>Araneoidea</taxon>
        <taxon>Araneidae</taxon>
        <taxon>Araneus</taxon>
    </lineage>
</organism>
<comment type="subcellular location">
    <subcellularLocation>
        <location evidence="1">Nucleus</location>
    </subcellularLocation>
</comment>
<sequence length="600" mass="67025">MFYSHEILQKRGKFGIIWLAATCRQRITKRDIWRVNVANSCEDVIDTVMRRPVAERRSAPLSLYLASQLMFGLTYVSAKQHEFLLEDIKTLIIRLGMFKVPVGSVIDLDKALDGSKVTMTFNMDNVPLEFGSFKSIQDPLSYYWGDYFDIPTPKSSEEALSFISAEQERDIDMLDEGAEMLHRAHPADITMQEVPELSEEPIPEEIPEEPVDFLSDFPPLEEAPLEPSVPLPETQQAAPVPADVHHLSFLLSPEDVPVLEETLQSRQGVEPSSGDMTIQGTSPVIQPRTSIADFESFTLGPVPAPGRRRPRRRHLIIDPVTCISSEQLRAQLSRVDTQTVPAYLRRASLHELPESMFRRLSSQLVPSGIRNRLRRLQTLQQPTDLFPYVVGLPDEPSSPEGAEMLREEEEEESAPSAPPISETFPSVEMQRDATASTIDPSASALLRTSSLKVTGLSSSASLMGRDASDLLQPPMVQDEEEYMMPIPELSMRDLEEVHETAVPMPPICEISPVSPERTPPPSSAESLTPALEETHLLVLKTLKGSGLSHLTTFNSILRNVTQTKRRVAELFNHLIHLHARGLVYLEQPVADGDIFIKLSH</sequence>
<accession>A0A4Y2ECJ5</accession>
<protein>
    <recommendedName>
        <fullName evidence="4">Rad21/Rec8-like protein N-terminal domain-containing protein</fullName>
    </recommendedName>
</protein>
<dbReference type="GO" id="GO:0005634">
    <property type="term" value="C:nucleus"/>
    <property type="evidence" value="ECO:0007669"/>
    <property type="project" value="UniProtKB-SubCell"/>
</dbReference>
<name>A0A4Y2ECJ5_ARAVE</name>
<dbReference type="PANTHER" id="PTHR12585">
    <property type="entry name" value="SCC1 / RAD21 FAMILY MEMBER"/>
    <property type="match status" value="1"/>
</dbReference>
<dbReference type="GO" id="GO:0006302">
    <property type="term" value="P:double-strand break repair"/>
    <property type="evidence" value="ECO:0007669"/>
    <property type="project" value="TreeGrafter"/>
</dbReference>
<dbReference type="PANTHER" id="PTHR12585:SF27">
    <property type="entry name" value="MEIOTIC RECOMBINATION PROTEIN REC8 HOMOLOG"/>
    <property type="match status" value="1"/>
</dbReference>
<feature type="region of interest" description="Disordered" evidence="3">
    <location>
        <begin position="387"/>
        <end position="440"/>
    </location>
</feature>
<dbReference type="Proteomes" id="UP000499080">
    <property type="component" value="Unassembled WGS sequence"/>
</dbReference>
<dbReference type="InterPro" id="IPR039781">
    <property type="entry name" value="Rad21/Rec8-like"/>
</dbReference>
<reference evidence="5 6" key="1">
    <citation type="journal article" date="2019" name="Sci. Rep.">
        <title>Orb-weaving spider Araneus ventricosus genome elucidates the spidroin gene catalogue.</title>
        <authorList>
            <person name="Kono N."/>
            <person name="Nakamura H."/>
            <person name="Ohtoshi R."/>
            <person name="Moran D.A.P."/>
            <person name="Shinohara A."/>
            <person name="Yoshida Y."/>
            <person name="Fujiwara M."/>
            <person name="Mori M."/>
            <person name="Tomita M."/>
            <person name="Arakawa K."/>
        </authorList>
    </citation>
    <scope>NUCLEOTIDE SEQUENCE [LARGE SCALE GENOMIC DNA]</scope>
</reference>
<dbReference type="GO" id="GO:0051177">
    <property type="term" value="P:meiotic sister chromatid cohesion"/>
    <property type="evidence" value="ECO:0007669"/>
    <property type="project" value="TreeGrafter"/>
</dbReference>
<evidence type="ECO:0000256" key="1">
    <source>
        <dbReference type="ARBA" id="ARBA00004123"/>
    </source>
</evidence>
<dbReference type="EMBL" id="BGPR01000572">
    <property type="protein sequence ID" value="GBM26883.1"/>
    <property type="molecule type" value="Genomic_DNA"/>
</dbReference>
<evidence type="ECO:0000313" key="6">
    <source>
        <dbReference type="Proteomes" id="UP000499080"/>
    </source>
</evidence>
<evidence type="ECO:0000313" key="5">
    <source>
        <dbReference type="EMBL" id="GBM26883.1"/>
    </source>
</evidence>
<keyword evidence="6" id="KW-1185">Reference proteome</keyword>
<dbReference type="InterPro" id="IPR006910">
    <property type="entry name" value="Rad21_Rec8_N"/>
</dbReference>
<keyword evidence="2" id="KW-0539">Nucleus</keyword>
<dbReference type="OrthoDB" id="6432906at2759"/>
<proteinExistence type="predicted"/>
<evidence type="ECO:0000259" key="4">
    <source>
        <dbReference type="Pfam" id="PF04825"/>
    </source>
</evidence>
<gene>
    <name evidence="5" type="ORF">AVEN_264741_1</name>
</gene>